<dbReference type="PANTHER" id="PTHR46411:SF3">
    <property type="entry name" value="AAA+ ATPASE DOMAIN-CONTAINING PROTEIN"/>
    <property type="match status" value="1"/>
</dbReference>
<sequence length="68" mass="7881">MYNVQQELLIHFTSDVQDIQLTRFPQSTTTESTFLSTNRVKSIDEAFHSRIHVTVNYPSLSTEAKQHI</sequence>
<dbReference type="Proteomes" id="UP000030678">
    <property type="component" value="Unassembled WGS sequence"/>
</dbReference>
<evidence type="ECO:0000313" key="1">
    <source>
        <dbReference type="EMBL" id="ETI20514.1"/>
    </source>
</evidence>
<reference evidence="1 2" key="1">
    <citation type="submission" date="2013-03" db="EMBL/GenBank/DDBJ databases">
        <title>The Genome Sequence of Cladophialophora carrionii CBS 160.54.</title>
        <authorList>
            <consortium name="The Broad Institute Genomics Platform"/>
            <person name="Cuomo C."/>
            <person name="de Hoog S."/>
            <person name="Gorbushina A."/>
            <person name="Walker B."/>
            <person name="Young S.K."/>
            <person name="Zeng Q."/>
            <person name="Gargeya S."/>
            <person name="Fitzgerald M."/>
            <person name="Haas B."/>
            <person name="Abouelleil A."/>
            <person name="Allen A.W."/>
            <person name="Alvarado L."/>
            <person name="Arachchi H.M."/>
            <person name="Berlin A.M."/>
            <person name="Chapman S.B."/>
            <person name="Gainer-Dewar J."/>
            <person name="Goldberg J."/>
            <person name="Griggs A."/>
            <person name="Gujja S."/>
            <person name="Hansen M."/>
            <person name="Howarth C."/>
            <person name="Imamovic A."/>
            <person name="Ireland A."/>
            <person name="Larimer J."/>
            <person name="McCowan C."/>
            <person name="Murphy C."/>
            <person name="Pearson M."/>
            <person name="Poon T.W."/>
            <person name="Priest M."/>
            <person name="Roberts A."/>
            <person name="Saif S."/>
            <person name="Shea T."/>
            <person name="Sisk P."/>
            <person name="Sykes S."/>
            <person name="Wortman J."/>
            <person name="Nusbaum C."/>
            <person name="Birren B."/>
        </authorList>
    </citation>
    <scope>NUCLEOTIDE SEQUENCE [LARGE SCALE GENOMIC DNA]</scope>
    <source>
        <strain evidence="1 2">CBS 160.54</strain>
    </source>
</reference>
<name>V9D0R0_9EURO</name>
<evidence type="ECO:0000313" key="2">
    <source>
        <dbReference type="Proteomes" id="UP000030678"/>
    </source>
</evidence>
<dbReference type="VEuPathDB" id="FungiDB:G647_08551"/>
<protein>
    <submittedName>
        <fullName evidence="1">Uncharacterized protein</fullName>
    </submittedName>
</protein>
<dbReference type="RefSeq" id="XP_008731082.1">
    <property type="nucleotide sequence ID" value="XM_008732860.1"/>
</dbReference>
<organism evidence="1 2">
    <name type="scientific">Cladophialophora carrionii CBS 160.54</name>
    <dbReference type="NCBI Taxonomy" id="1279043"/>
    <lineage>
        <taxon>Eukaryota</taxon>
        <taxon>Fungi</taxon>
        <taxon>Dikarya</taxon>
        <taxon>Ascomycota</taxon>
        <taxon>Pezizomycotina</taxon>
        <taxon>Eurotiomycetes</taxon>
        <taxon>Chaetothyriomycetidae</taxon>
        <taxon>Chaetothyriales</taxon>
        <taxon>Herpotrichiellaceae</taxon>
        <taxon>Cladophialophora</taxon>
    </lineage>
</organism>
<dbReference type="GeneID" id="19987044"/>
<dbReference type="PANTHER" id="PTHR46411">
    <property type="entry name" value="FAMILY ATPASE, PUTATIVE-RELATED"/>
    <property type="match status" value="1"/>
</dbReference>
<dbReference type="AlphaFoldDB" id="V9D0R0"/>
<gene>
    <name evidence="1" type="ORF">G647_08551</name>
</gene>
<accession>V9D0R0</accession>
<dbReference type="EMBL" id="KB822708">
    <property type="protein sequence ID" value="ETI20514.1"/>
    <property type="molecule type" value="Genomic_DNA"/>
</dbReference>
<proteinExistence type="predicted"/>
<dbReference type="HOGENOM" id="CLU_2793785_0_0_1"/>